<dbReference type="AlphaFoldDB" id="A0A395VAX3"/>
<dbReference type="Gene3D" id="3.40.190.10">
    <property type="entry name" value="Periplasmic binding protein-like II"/>
    <property type="match status" value="2"/>
</dbReference>
<sequence length="479" mass="52838">MKQRVISLMLTVAMGATLLAGCGSSATDSANAGADSGKESAAAAGTESDEKDFSGEGKVINIYSWNDEFRTRLEAVYPEVESTSSDGTVTTLKDGTEIHWVINPNQDGVYQQKLDEALMNQADAAADDKVDIFLSETDYVFKYTDKDADVAMPLTDLGIDPETDLADQYDFTRTTASDSDGVQRGSTWQCCPGLLVYRRDIAKDVFGTDDPEAVGEKVKDWATIKDTAAELKAKGYYTFASYADTFRLYGNSIDESWVQPGDTTVKVDQKIINWVNDSKEWLDAGYLDSNIKGQWNDDWNKSMGSQSKVFAFLLPAWGIDFVLNPNWDGESGNWAVTNPPQEYNWGGSYIHAATGTDNVKYAKDIILAMTSNQDNLLKISQDYSDFTNTKSGMAEAAKDDADFSSEFLGGQNPFVYFAPVAENIKIAPLSAYDQGCVELIQNSFSDYLQGNVDFDKAKANFETAIKERYPDITEVQWPE</sequence>
<protein>
    <submittedName>
        <fullName evidence="3">Carbohydrate ABC transporter substrate-binding protein</fullName>
    </submittedName>
</protein>
<accession>A0A395VAX3</accession>
<dbReference type="RefSeq" id="WP_118096703.1">
    <property type="nucleotide sequence ID" value="NZ_JBCOVX010000009.1"/>
</dbReference>
<feature type="region of interest" description="Disordered" evidence="1">
    <location>
        <begin position="28"/>
        <end position="52"/>
    </location>
</feature>
<organism evidence="3 4">
    <name type="scientific">Roseburia hominis</name>
    <dbReference type="NCBI Taxonomy" id="301301"/>
    <lineage>
        <taxon>Bacteria</taxon>
        <taxon>Bacillati</taxon>
        <taxon>Bacillota</taxon>
        <taxon>Clostridia</taxon>
        <taxon>Lachnospirales</taxon>
        <taxon>Lachnospiraceae</taxon>
        <taxon>Roseburia</taxon>
    </lineage>
</organism>
<evidence type="ECO:0000313" key="3">
    <source>
        <dbReference type="EMBL" id="RGS42477.1"/>
    </source>
</evidence>
<reference evidence="3 4" key="1">
    <citation type="submission" date="2018-08" db="EMBL/GenBank/DDBJ databases">
        <title>A genome reference for cultivated species of the human gut microbiota.</title>
        <authorList>
            <person name="Zou Y."/>
            <person name="Xue W."/>
            <person name="Luo G."/>
        </authorList>
    </citation>
    <scope>NUCLEOTIDE SEQUENCE [LARGE SCALE GENOMIC DNA]</scope>
    <source>
        <strain evidence="3 4">AF22-12AC</strain>
    </source>
</reference>
<name>A0A395VAX3_9FIRM</name>
<evidence type="ECO:0000256" key="2">
    <source>
        <dbReference type="SAM" id="SignalP"/>
    </source>
</evidence>
<dbReference type="EMBL" id="QRVL01000001">
    <property type="protein sequence ID" value="RGS42477.1"/>
    <property type="molecule type" value="Genomic_DNA"/>
</dbReference>
<dbReference type="Proteomes" id="UP000266172">
    <property type="component" value="Unassembled WGS sequence"/>
</dbReference>
<feature type="signal peptide" evidence="2">
    <location>
        <begin position="1"/>
        <end position="20"/>
    </location>
</feature>
<keyword evidence="2" id="KW-0732">Signal</keyword>
<evidence type="ECO:0000256" key="1">
    <source>
        <dbReference type="SAM" id="MobiDB-lite"/>
    </source>
</evidence>
<feature type="chain" id="PRO_5039583519" evidence="2">
    <location>
        <begin position="21"/>
        <end position="479"/>
    </location>
</feature>
<evidence type="ECO:0000313" key="4">
    <source>
        <dbReference type="Proteomes" id="UP000266172"/>
    </source>
</evidence>
<gene>
    <name evidence="3" type="ORF">DWX93_03930</name>
</gene>
<dbReference type="PROSITE" id="PS51257">
    <property type="entry name" value="PROKAR_LIPOPROTEIN"/>
    <property type="match status" value="1"/>
</dbReference>
<comment type="caution">
    <text evidence="3">The sequence shown here is derived from an EMBL/GenBank/DDBJ whole genome shotgun (WGS) entry which is preliminary data.</text>
</comment>
<proteinExistence type="predicted"/>
<dbReference type="SUPFAM" id="SSF53850">
    <property type="entry name" value="Periplasmic binding protein-like II"/>
    <property type="match status" value="1"/>
</dbReference>